<dbReference type="SUPFAM" id="SSF89360">
    <property type="entry name" value="HesB-like domain"/>
    <property type="match status" value="1"/>
</dbReference>
<organism evidence="1 2">
    <name type="scientific">Solidesulfovibrio aerotolerans</name>
    <dbReference type="NCBI Taxonomy" id="295255"/>
    <lineage>
        <taxon>Bacteria</taxon>
        <taxon>Pseudomonadati</taxon>
        <taxon>Thermodesulfobacteriota</taxon>
        <taxon>Desulfovibrionia</taxon>
        <taxon>Desulfovibrionales</taxon>
        <taxon>Desulfovibrionaceae</taxon>
        <taxon>Solidesulfovibrio</taxon>
    </lineage>
</organism>
<comment type="caution">
    <text evidence="1">The sequence shown here is derived from an EMBL/GenBank/DDBJ whole genome shotgun (WGS) entry which is preliminary data.</text>
</comment>
<proteinExistence type="predicted"/>
<dbReference type="OrthoDB" id="5460919at2"/>
<protein>
    <submittedName>
        <fullName evidence="1">Heme biosynthesis protein HemY</fullName>
    </submittedName>
</protein>
<evidence type="ECO:0000313" key="2">
    <source>
        <dbReference type="Proteomes" id="UP000482487"/>
    </source>
</evidence>
<dbReference type="RefSeq" id="WP_160964200.1">
    <property type="nucleotide sequence ID" value="NZ_WVUD01000080.1"/>
</dbReference>
<dbReference type="InterPro" id="IPR035903">
    <property type="entry name" value="HesB-like_dom_sf"/>
</dbReference>
<name>A0A7C9N321_9BACT</name>
<dbReference type="Proteomes" id="UP000482487">
    <property type="component" value="Unassembled WGS sequence"/>
</dbReference>
<dbReference type="AlphaFoldDB" id="A0A7C9N321"/>
<gene>
    <name evidence="1" type="ORF">GTA51_19780</name>
</gene>
<accession>A0A7C9N321</accession>
<dbReference type="EMBL" id="WVUD01000080">
    <property type="protein sequence ID" value="MYL85337.1"/>
    <property type="molecule type" value="Genomic_DNA"/>
</dbReference>
<sequence>MVSLSDSARAELDNYFADKQKTPIRVYLNKGGCCGPSLTLALDEARDNDDVFDLNGYTFVVDKELIAMASPITVDMTDYGFAVGSSLELGGGSCGSGGCGSGGGGGCGSGAGGSSCGCS</sequence>
<keyword evidence="2" id="KW-1185">Reference proteome</keyword>
<evidence type="ECO:0000313" key="1">
    <source>
        <dbReference type="EMBL" id="MYL85337.1"/>
    </source>
</evidence>
<dbReference type="Gene3D" id="2.60.300.12">
    <property type="entry name" value="HesB-like domain"/>
    <property type="match status" value="1"/>
</dbReference>
<dbReference type="NCBIfam" id="NF038090">
    <property type="entry name" value="IscA_HesB_Se"/>
    <property type="match status" value="1"/>
</dbReference>
<reference evidence="1 2" key="1">
    <citation type="submission" date="2020-01" db="EMBL/GenBank/DDBJ databases">
        <title>Genome sequence of Desulfovibrio aerotolerans DSM 16695(T).</title>
        <authorList>
            <person name="Karnachuk O."/>
            <person name="Avakyan M."/>
            <person name="Mardanov A."/>
            <person name="Kadnikov V."/>
            <person name="Ravin N."/>
        </authorList>
    </citation>
    <scope>NUCLEOTIDE SEQUENCE [LARGE SCALE GENOMIC DNA]</scope>
    <source>
        <strain evidence="1 2">DSM 16695</strain>
    </source>
</reference>